<dbReference type="STRING" id="880073.Cabys_3661"/>
<evidence type="ECO:0000313" key="1">
    <source>
        <dbReference type="EMBL" id="APF20407.1"/>
    </source>
</evidence>
<dbReference type="PaxDb" id="880073-Calab_1445"/>
<dbReference type="Proteomes" id="UP000183868">
    <property type="component" value="Chromosome"/>
</dbReference>
<evidence type="ECO:0000313" key="2">
    <source>
        <dbReference type="EMBL" id="EHO41066.1"/>
    </source>
</evidence>
<evidence type="ECO:0000313" key="4">
    <source>
        <dbReference type="Proteomes" id="UP000183868"/>
    </source>
</evidence>
<proteinExistence type="predicted"/>
<dbReference type="HOGENOM" id="CLU_603675_0_0_0"/>
<dbReference type="EMBL" id="CM001402">
    <property type="protein sequence ID" value="EHO41066.1"/>
    <property type="molecule type" value="Genomic_DNA"/>
</dbReference>
<keyword evidence="3" id="KW-1185">Reference proteome</keyword>
<dbReference type="RefSeq" id="WP_006928158.1">
    <property type="nucleotide sequence ID" value="NZ_CM001402.1"/>
</dbReference>
<name>H1XPU0_CALAY</name>
<organism evidence="2 3">
    <name type="scientific">Caldithrix abyssi DSM 13497</name>
    <dbReference type="NCBI Taxonomy" id="880073"/>
    <lineage>
        <taxon>Bacteria</taxon>
        <taxon>Pseudomonadati</taxon>
        <taxon>Calditrichota</taxon>
        <taxon>Calditrichia</taxon>
        <taxon>Calditrichales</taxon>
        <taxon>Calditrichaceae</taxon>
        <taxon>Caldithrix</taxon>
    </lineage>
</organism>
<dbReference type="KEGG" id="caby:Cabys_3661"/>
<reference evidence="2 3" key="1">
    <citation type="submission" date="2011-09" db="EMBL/GenBank/DDBJ databases">
        <title>The permanent draft genome of Caldithrix abyssi DSM 13497.</title>
        <authorList>
            <consortium name="US DOE Joint Genome Institute (JGI-PGF)"/>
            <person name="Lucas S."/>
            <person name="Han J."/>
            <person name="Lapidus A."/>
            <person name="Bruce D."/>
            <person name="Goodwin L."/>
            <person name="Pitluck S."/>
            <person name="Peters L."/>
            <person name="Kyrpides N."/>
            <person name="Mavromatis K."/>
            <person name="Ivanova N."/>
            <person name="Mikhailova N."/>
            <person name="Chertkov O."/>
            <person name="Detter J.C."/>
            <person name="Tapia R."/>
            <person name="Han C."/>
            <person name="Land M."/>
            <person name="Hauser L."/>
            <person name="Markowitz V."/>
            <person name="Cheng J.-F."/>
            <person name="Hugenholtz P."/>
            <person name="Woyke T."/>
            <person name="Wu D."/>
            <person name="Spring S."/>
            <person name="Brambilla E."/>
            <person name="Klenk H.-P."/>
            <person name="Eisen J.A."/>
        </authorList>
    </citation>
    <scope>NUCLEOTIDE SEQUENCE [LARGE SCALE GENOMIC DNA]</scope>
    <source>
        <strain evidence="2 3">DSM 13497</strain>
    </source>
</reference>
<dbReference type="AlphaFoldDB" id="H1XPU0"/>
<reference evidence="1 4" key="2">
    <citation type="submission" date="2016-11" db="EMBL/GenBank/DDBJ databases">
        <title>Genomic analysis of Caldithrix abyssi and proposal of a novel bacterial phylum Caldithrichaeota.</title>
        <authorList>
            <person name="Kublanov I."/>
            <person name="Sigalova O."/>
            <person name="Gavrilov S."/>
            <person name="Lebedinsky A."/>
            <person name="Ivanova N."/>
            <person name="Daum C."/>
            <person name="Reddy T."/>
            <person name="Klenk H.P."/>
            <person name="Goker M."/>
            <person name="Reva O."/>
            <person name="Miroshnichenko M."/>
            <person name="Kyprides N."/>
            <person name="Woyke T."/>
            <person name="Gelfand M."/>
        </authorList>
    </citation>
    <scope>NUCLEOTIDE SEQUENCE [LARGE SCALE GENOMIC DNA]</scope>
    <source>
        <strain evidence="1 4">LF13</strain>
    </source>
</reference>
<sequence>MLKLYLDYGGNPTIDLSDKILSVSSLSRQVESQKPGEPGVISLDNVSLELPLNAFPNDEMSFANLDSNPDYIFTIKIDFGGTEYKIFEGILDKSSVEHTKAETAKFDVLDKINALKFLENTQPRTQEYFDAGSGFKYQNWETGNPNEIKIYKRYDNNTNYVDNNDVVPLGSILISDSNNLYFVINSYTAFDSGEGVNVNIVEFHNAQPGNWEFDNRYLQYYSEYFGNEIIHLINTGTSKVEAFSATAIIEAIIKKQWPGANIIRRISGDDRYPISLDYWDQLVTTYFDKQPLEALKYLISTIRLYLFVNIQGDFILQTFDLLGQYAQLTINPDELIDFNKKYDWQKTVQYVKITNVDNANDYGEYPTNLDVIPTNKLEKEVFKFSDNLNQIAQDYYNFYGAKKLMANIKIPLNSNSITIDLTDKIILWNKNWFIISIEADLINMVLNLDIAEL</sequence>
<evidence type="ECO:0000313" key="3">
    <source>
        <dbReference type="Proteomes" id="UP000004671"/>
    </source>
</evidence>
<dbReference type="Proteomes" id="UP000004671">
    <property type="component" value="Chromosome"/>
</dbReference>
<dbReference type="EMBL" id="CP018099">
    <property type="protein sequence ID" value="APF20407.1"/>
    <property type="molecule type" value="Genomic_DNA"/>
</dbReference>
<dbReference type="InParanoid" id="H1XPU0"/>
<accession>H1XPU0</accession>
<gene>
    <name evidence="1" type="ORF">Cabys_3661</name>
    <name evidence="2" type="ORF">Calab_1445</name>
</gene>
<protein>
    <submittedName>
        <fullName evidence="2">Uncharacterized protein</fullName>
    </submittedName>
</protein>